<dbReference type="FunFam" id="2.60.40.10:FF:001811">
    <property type="entry name" value="Obscurin like 1"/>
    <property type="match status" value="1"/>
</dbReference>
<keyword evidence="4" id="KW-0597">Phosphoprotein</keyword>
<dbReference type="FunFam" id="2.60.40.10:FF:001084">
    <property type="entry name" value="obscurin-like isoform X3"/>
    <property type="match status" value="2"/>
</dbReference>
<sequence>MDVFGGAPRFLAYPRPVVVQSGTDAVLKCQIGGDPRPAVIWERNNEKINPGGRYRVFEDGNVYNLIIPVVTAEDSGQYICKAKNCIGETYAAATLKVEGEAQEMELREENKPRFLIKPLSTRVGRGDDAVFSCKLWGKPRPEVVWEKDGKKLNEIFESTHFSVGYQDGGWFQLKIFKTRAPDGGVYTCKARNEFGESLAGAVLLVDAGPGHEDEGNRNGYTNGHWKAHQGKQRSSRHVVTSLKEGPLPTSAKVKMFAVTEGKHAKFRCYVTGKPKPEIIWRKDGRIILSGRRYLLYEDREGYFTLKVLYCKQQDNGVYVCAASNTAGQTLSAVHLFVKEPPVRFKQPLNDLEVWEQDLAILECEVPEDSVPITWYLEDRRLQPGAKYGMEEWGTKRRLTIRDMGVDDDGIYLCEMPDGGRSIAEVTVKGTIIRKLPRKVDVLEGENAAFCVEVEEEEMDIHWYKDGTELRETHQTIIKSFGRTHILVFVNTTPQDSGMVIFYVGRSKTSSQLRVKAVRQHPPSCPVGVQINTERANAALLSWVPAQDCRKNPPSGYILERQEIGSQEWLQCLTTDSATSVEILGDSVPCEADYRFRICSINKYGRSGYVEFPRAVHLVPVAKIQAPLQDALVPEGQDACFSIELSASVIGTWFWNGNQIQEDERFLIRRSRTHQSLRIRGVQNTDNGAEITFIAYGIRDSAALYIQAPLVKFTPLSEMDRNKFVEVGNPIVLYCELSDPKAPVRWYKNGVELHSVEGLHIQSEGTMRRIVIQSAEFSHSGVYSCDAIDDVIRFNVEVEAPPVRFIALPEVDRSKSIEAGCPVVLQCELSDPSAQVFWYKDEAKLLPQSGLDFQSNGTKRALVVEKADFFHSGVYSCKTKGAAVQFNVEIKAPPVRFSAGLETERRKCIEAGCAVVLQCEISDSTGQVHWFKDGKQILSQSSVDIQSEGCIRRLIIESAALSDSGVYRCTTKDDIIEFPVEIKAVPVRFSTVPEVEKSKCIEAGSYFELCCEVSDPIADVHWYKDDTEILTDTGWDIQAEGTLRMLVVHSAEPSHSGIYRCNMPNDSVQFTVDIKAPPVKFSAFPGVVKNQLFEADYPTELHCEISDPPAKVCCYEDGVELLSKSQPHLKMEDTRGKLSVQAARPSESGWHESLRKDDVIQFNVQDEAPPLKLPYVPDGEKSKCTGLSISIAQECKILDSTEYNYRVKDDEEILSQDGIEPDPQIKWGVPIRTLNMESSKTPDNGTNRSPRMSDDHTQFNVDKAEQSHSEVYKGETYDDTVQCTVDMKAESPKTSIIMESLGVTDSSEFAKREIVKESLGLPQGTAIPELAKKEVNKESLSFTDIPKHTKSRILKESLSFTAVPDLAETESTKESSSYTELLEFSKSKSLKESLSFIACPDSAKTESTKESLSFTDGSNVSKSKSLKESLSFTAVPDFAMTENTTESLSFIDGSNVSKSELIKESLSVIADPDSAKTENTKESLSFTDSSNVSKSKSHKESSSFIADTDSVKTENTKESLSFTDSSNVSKSKSHKESSRFIAVPDSAKTENTKESLSFTDGSDFAKSEIIKESLSLTTVSKLDKTEINKESLSLTNCPEFTMSNIIQQSLSFTAVPEVFVKENIKESSLKQVQHTKLDATAPCCIYKDELHQPQCVKQETAGSFQEDDRRYFKVQEICTDDDVLAFKVDREVTKMNISPHQDMVDEKAFEAACLKDLGEVTETKAQIFGHGDVSVIQKQDGKSMMSNLTTKEQFAKLSKIPHKEVLTTEAKTQSVMYQDKVKAPSPKPVKFAPLPETGRTKTIESGMPLVLQCEISDPDAPVCWLKDGIQLQTKNGLVIQSEDCIRRLVVPTAERCHTGVYNCEAMDDVIKFKVYVKAAWLEGSALTETEKNEMTSDEADNASVRQKEPIHSTAQVCWNRQERQQIQECLTVVQSKEIGSEGIKSAELSDSEGYSYKTKDTNILSTVDPPAPPVMFCTVTEAQRNKSAKVGEPFELECEVSDAAAYVRWYKDGNELSSEAGVLVQSEGTIRKLSVQSAELSHSGTYTCKTEADAVTFIVDIEASSTRFKPLSEMERNRSVELDSPTVPKYEISDSESQVCWYTDGTELFSNRGLNIQTEGNVRKLIVESTELSDTGHFICGSPDDAVSFKMDSQATPIRFSALPEVARNKLIEAGCPIILQCEISESAAQVSWFKDGVPLLQETGLDIKSEGTMRALIIQSAELKHSGMYSCEAGDDRIAFKVDVAASPVMFTAVPETEKTKSFEAGSPIILQCEITEPTALVQWYKDGTQLFPQYGVFFQSEHTMRTLVILSATFSHSGVYSCNTADDISEFYVDIKAPPVTFVYISEEELHKNVVEQDSLFLCCEVSRSDATTQWYKDGVEILTSSKVIIEAEQTTRKLIIQSVRMSDAGTYTCRAGGSALIFKVNVREPPIMIVYPKEDVHLERHVPEEIVLSCELSRPNGKVTWFKDGHKLQESENMKLKTEGPYRRLKILHSRVEDSGEYVCDTADDSKFFHLSIKEPPVRIVSPSQSQMELCQQMSERMVLSCEISRANASVRWYRDGLEVEENNNLILEVDGVYRRLIIPETTVSDSAEYVCDTVDDSVTFFVNIAEPPVRFIRPRKTAYEVERFVGETVVLDCEVSRSNAEVSWKKNGEEIEENSNVTITEDGSTRQLTIHSSRLEDTGQYLCDAKDDVMDFSLKINDPPLKLMRKSDTITDKYFVVSDAIVLKCELSRANGIVSWYKDNNRIVVNDHFTFEEEGAFRSLIILNAEIEDTGEYICNAKDDKIVFNVTVQEAPVSILGNTKTPEHYSLIVGNELILECEVSRDNANVQWFCNGRELQPDARIHIEQRGTIRKLVLSNLQMSDSGEYICDAIDDRMYFMVTVQEPPFKFIKKEEINIAAYEGESVTLCAVVNRDNGSVQWSKGGKKISDEHFYATSDGRTHYLTINPLKKSDGGEYECNVGTDKAHFSVQVKATKVKFSKPLQNVEGIKGSDAVLRCELHTAKGDVQWLKNNQEITPNRHFTIRADGQERSLTIHNLTDDDAGEYTCESKDEKTCGTVVVKTPRVVEFIAELHNITVMEGEDATFKCVVSPEDAKMVWCMNGWPITSKERFKISSNGLCHMLYIRNCQVSDSCKLTAEAEGVISKAILQVQEKQVLFTKKMESVVAEEFGEATLEVELSLECGEVQWMRQGVVIHPGPKFTLTQSGQKRMLTIHKLALSDRGTYSCETLHDRTQAGLSVKPRNIKIRKGLSEIQTFERETASFEVELTHTNVEGMWLKDGNRLKGNNHWRMTTKGRVHSLTISNLTLEDTGTYTFSTENARSSARLAVKETPVSILKKLEDSTFTEGTGATLECELSKYNVTVKWIKNGEEIKPGKNHRIYSMGRKCFLQIVRCELGDSGVYVCDAGDVTTSCSVEVYERELEVLHSLEDLDIQEDQNAVFMCEVSLDDVPAEWFKNGEKIKPTSTIRIRQEGTKHFLLMCNVKGEDSGEIKFVAKNVESIAYLEVEKLPVNIVKPLQDKMALEYTRVLLDCTVSNPRCSIRWYKGRNVILPSGRFEICSEGCYRRLVIQEVTLDDAGMYSVQVGENTSSARLTVEAQPILIVQELRDVEVSAPEEACFVCEVSVPVLKSPIWTLNGEVLKPGPRVLLEKMGTVHKLTLKHTSEDMNGVVVFDSGKAKSTANLHVK</sequence>
<feature type="domain" description="Ig-like" evidence="13">
    <location>
        <begin position="3337"/>
        <end position="3421"/>
    </location>
</feature>
<dbReference type="SMART" id="SM00409">
    <property type="entry name" value="IG"/>
    <property type="match status" value="29"/>
</dbReference>
<evidence type="ECO:0000256" key="9">
    <source>
        <dbReference type="ARBA" id="ARBA00057297"/>
    </source>
</evidence>
<dbReference type="FunFam" id="2.60.40.10:FF:002120">
    <property type="entry name" value="obscurin-like isoform X3"/>
    <property type="match status" value="1"/>
</dbReference>
<evidence type="ECO:0000259" key="14">
    <source>
        <dbReference type="PROSITE" id="PS50853"/>
    </source>
</evidence>
<dbReference type="GO" id="GO:0007030">
    <property type="term" value="P:Golgi organization"/>
    <property type="evidence" value="ECO:0007669"/>
    <property type="project" value="UniProtKB-ARBA"/>
</dbReference>
<dbReference type="CDD" id="cd00096">
    <property type="entry name" value="Ig"/>
    <property type="match status" value="1"/>
</dbReference>
<evidence type="ECO:0000256" key="1">
    <source>
        <dbReference type="ARBA" id="ARBA00004555"/>
    </source>
</evidence>
<gene>
    <name evidence="16" type="primary">obsl1b</name>
</gene>
<dbReference type="InterPro" id="IPR036179">
    <property type="entry name" value="Ig-like_dom_sf"/>
</dbReference>
<dbReference type="FunFam" id="2.60.40.10:FF:002420">
    <property type="entry name" value="Obscurin-like 1b"/>
    <property type="match status" value="1"/>
</dbReference>
<feature type="domain" description="Ig-like" evidence="13">
    <location>
        <begin position="2431"/>
        <end position="2518"/>
    </location>
</feature>
<dbReference type="Gene3D" id="2.60.40.10">
    <property type="entry name" value="Immunoglobulins"/>
    <property type="match status" value="31"/>
</dbReference>
<feature type="domain" description="Ig-like" evidence="13">
    <location>
        <begin position="992"/>
        <end position="1072"/>
    </location>
</feature>
<feature type="domain" description="Ig-like" evidence="13">
    <location>
        <begin position="112"/>
        <end position="199"/>
    </location>
</feature>
<feature type="domain" description="Ig-like" evidence="13">
    <location>
        <begin position="8"/>
        <end position="98"/>
    </location>
</feature>
<feature type="region of interest" description="Disordered" evidence="12">
    <location>
        <begin position="1471"/>
        <end position="1545"/>
    </location>
</feature>
<comment type="function">
    <text evidence="9">Core component of the 3M complex, a complex required to regulate microtubule dynamics and genome integrity. It is unclear how the 3M complex regulates microtubules, it could act by controlling the level of a microtubule stabilizer. Acts as a regulator of the Cul7-RING(FBXW8) ubiquitin-protein ligase, playing a critical role in the ubiquitin ligase pathway that regulates Golgi morphogenesis and dendrite patterning in brain. Required to localize CUL7 to the Golgi apparatus in neurons.</text>
</comment>
<feature type="domain" description="Ig-like" evidence="13">
    <location>
        <begin position="2817"/>
        <end position="2876"/>
    </location>
</feature>
<evidence type="ECO:0000256" key="10">
    <source>
        <dbReference type="ARBA" id="ARBA00063153"/>
    </source>
</evidence>
<dbReference type="CTD" id="606585"/>
<proteinExistence type="predicted"/>
<feature type="domain" description="Ig-like" evidence="13">
    <location>
        <begin position="2163"/>
        <end position="2247"/>
    </location>
</feature>
<dbReference type="Pfam" id="PF13927">
    <property type="entry name" value="Ig_3"/>
    <property type="match status" value="3"/>
</dbReference>
<feature type="compositionally biased region" description="Polar residues" evidence="12">
    <location>
        <begin position="1517"/>
        <end position="1529"/>
    </location>
</feature>
<feature type="domain" description="Ig-like" evidence="13">
    <location>
        <begin position="1785"/>
        <end position="1864"/>
    </location>
</feature>
<dbReference type="GO" id="GO:0048471">
    <property type="term" value="C:perinuclear region of cytoplasm"/>
    <property type="evidence" value="ECO:0007669"/>
    <property type="project" value="UniProtKB-SubCell"/>
</dbReference>
<protein>
    <recommendedName>
        <fullName evidence="11">Obscurin-like protein 1</fullName>
    </recommendedName>
</protein>
<feature type="region of interest" description="Disordered" evidence="12">
    <location>
        <begin position="1234"/>
        <end position="1254"/>
    </location>
</feature>
<feature type="domain" description="Ig-like" evidence="13">
    <location>
        <begin position="248"/>
        <end position="331"/>
    </location>
</feature>
<feature type="domain" description="Ig-like" evidence="13">
    <location>
        <begin position="3189"/>
        <end position="3243"/>
    </location>
</feature>
<dbReference type="FunFam" id="2.60.40.10:FF:000393">
    <property type="entry name" value="Putative obscurin-like protein 1"/>
    <property type="match status" value="1"/>
</dbReference>
<comment type="subunit">
    <text evidence="10">Component of the 3M complex, composed of core components CUL7, CCDC8 and OBSL1. Interacts with CCDC8. Interacts with CUL7; the interaction is direct. Interacts with FBXW8. Interacts (via N-terminal Ig-like domain) with TTN/titin (via C-terminal Ig-like domain); the interaction is direct.</text>
</comment>
<keyword evidence="8" id="KW-0393">Immunoglobulin domain</keyword>
<dbReference type="PROSITE" id="PS50835">
    <property type="entry name" value="IG_LIKE"/>
    <property type="match status" value="24"/>
</dbReference>
<keyword evidence="3" id="KW-0963">Cytoplasm</keyword>
<evidence type="ECO:0000256" key="3">
    <source>
        <dbReference type="ARBA" id="ARBA00022490"/>
    </source>
</evidence>
<feature type="domain" description="Fibronectin type-III" evidence="14">
    <location>
        <begin position="521"/>
        <end position="620"/>
    </location>
</feature>
<dbReference type="KEGG" id="ipu:108266539"/>
<evidence type="ECO:0000313" key="15">
    <source>
        <dbReference type="Proteomes" id="UP000221080"/>
    </source>
</evidence>
<keyword evidence="6" id="KW-0333">Golgi apparatus</keyword>
<keyword evidence="7" id="KW-1015">Disulfide bond</keyword>
<dbReference type="InterPro" id="IPR007110">
    <property type="entry name" value="Ig-like_dom"/>
</dbReference>
<dbReference type="PANTHER" id="PTHR35971:SF5">
    <property type="entry name" value="OBSCURIN LIKE CYTOSKELETAL ADAPTOR 1"/>
    <property type="match status" value="1"/>
</dbReference>
<dbReference type="InterPro" id="IPR052385">
    <property type="entry name" value="Obscurin/Obscurin-like_Reg"/>
</dbReference>
<keyword evidence="15" id="KW-1185">Reference proteome</keyword>
<feature type="domain" description="Ig-like" evidence="13">
    <location>
        <begin position="2890"/>
        <end position="2973"/>
    </location>
</feature>
<dbReference type="CDD" id="cd00063">
    <property type="entry name" value="FN3"/>
    <property type="match status" value="1"/>
</dbReference>
<dbReference type="FunFam" id="2.60.40.10:FF:000241">
    <property type="entry name" value="obscurin-like protein 1 isoform X2"/>
    <property type="match status" value="1"/>
</dbReference>
<feature type="domain" description="Ig-like" evidence="13">
    <location>
        <begin position="340"/>
        <end position="426"/>
    </location>
</feature>
<evidence type="ECO:0000256" key="12">
    <source>
        <dbReference type="SAM" id="MobiDB-lite"/>
    </source>
</evidence>
<dbReference type="OrthoDB" id="9355041at2759"/>
<dbReference type="GO" id="GO:0050775">
    <property type="term" value="P:positive regulation of dendrite morphogenesis"/>
    <property type="evidence" value="ECO:0007669"/>
    <property type="project" value="UniProtKB-ARBA"/>
</dbReference>
<reference evidence="15" key="1">
    <citation type="journal article" date="2016" name="Nat. Commun.">
        <title>The channel catfish genome sequence provides insights into the evolution of scale formation in teleosts.</title>
        <authorList>
            <person name="Liu Z."/>
            <person name="Liu S."/>
            <person name="Yao J."/>
            <person name="Bao L."/>
            <person name="Zhang J."/>
            <person name="Li Y."/>
            <person name="Jiang C."/>
            <person name="Sun L."/>
            <person name="Wang R."/>
            <person name="Zhang Y."/>
            <person name="Zhou T."/>
            <person name="Zeng Q."/>
            <person name="Fu Q."/>
            <person name="Gao S."/>
            <person name="Li N."/>
            <person name="Koren S."/>
            <person name="Jiang Y."/>
            <person name="Zimin A."/>
            <person name="Xu P."/>
            <person name="Phillippy A.M."/>
            <person name="Geng X."/>
            <person name="Song L."/>
            <person name="Sun F."/>
            <person name="Li C."/>
            <person name="Wang X."/>
            <person name="Chen A."/>
            <person name="Jin Y."/>
            <person name="Yuan Z."/>
            <person name="Yang Y."/>
            <person name="Tan S."/>
            <person name="Peatman E."/>
            <person name="Lu J."/>
            <person name="Qin Z."/>
            <person name="Dunham R."/>
            <person name="Li Z."/>
            <person name="Sonstegard T."/>
            <person name="Feng J."/>
            <person name="Danzmann R.G."/>
            <person name="Schroeder S."/>
            <person name="Scheffler B."/>
            <person name="Duke M.V."/>
            <person name="Ballard L."/>
            <person name="Kucuktas H."/>
            <person name="Kaltenboeck L."/>
            <person name="Liu H."/>
            <person name="Armbruster J."/>
            <person name="Xie Y."/>
            <person name="Kirby M.L."/>
            <person name="Tian Y."/>
            <person name="Flanagan M.E."/>
            <person name="Mu W."/>
            <person name="Waldbieser G.C."/>
        </authorList>
    </citation>
    <scope>NUCLEOTIDE SEQUENCE [LARGE SCALE GENOMIC DNA]</scope>
    <source>
        <strain evidence="15">SDA103</strain>
    </source>
</reference>
<name>A0A2D0R5Z5_ICTPU</name>
<dbReference type="Pfam" id="PF07679">
    <property type="entry name" value="I-set"/>
    <property type="match status" value="21"/>
</dbReference>
<feature type="domain" description="Ig-like" evidence="13">
    <location>
        <begin position="2248"/>
        <end position="2323"/>
    </location>
</feature>
<evidence type="ECO:0000256" key="7">
    <source>
        <dbReference type="ARBA" id="ARBA00023157"/>
    </source>
</evidence>
<evidence type="ECO:0000259" key="13">
    <source>
        <dbReference type="PROSITE" id="PS50835"/>
    </source>
</evidence>
<dbReference type="InterPro" id="IPR003961">
    <property type="entry name" value="FN3_dom"/>
</dbReference>
<evidence type="ECO:0000256" key="2">
    <source>
        <dbReference type="ARBA" id="ARBA00004556"/>
    </source>
</evidence>
<evidence type="ECO:0000256" key="4">
    <source>
        <dbReference type="ARBA" id="ARBA00022553"/>
    </source>
</evidence>
<dbReference type="FunFam" id="2.60.40.10:FF:001752">
    <property type="entry name" value="obscurin-like isoform X3"/>
    <property type="match status" value="1"/>
</dbReference>
<comment type="subcellular location">
    <subcellularLocation>
        <location evidence="2">Cytoplasm</location>
        <location evidence="2">Perinuclear region</location>
    </subcellularLocation>
    <subcellularLocation>
        <location evidence="1">Golgi apparatus</location>
    </subcellularLocation>
</comment>
<dbReference type="SUPFAM" id="SSF48726">
    <property type="entry name" value="Immunoglobulin"/>
    <property type="match status" value="31"/>
</dbReference>
<dbReference type="InterPro" id="IPR003598">
    <property type="entry name" value="Ig_sub2"/>
</dbReference>
<feature type="compositionally biased region" description="Polar residues" evidence="12">
    <location>
        <begin position="1234"/>
        <end position="1249"/>
    </location>
</feature>
<dbReference type="SUPFAM" id="SSF49265">
    <property type="entry name" value="Fibronectin type III"/>
    <property type="match status" value="1"/>
</dbReference>
<feature type="domain" description="Ig-like" evidence="13">
    <location>
        <begin position="2979"/>
        <end position="3072"/>
    </location>
</feature>
<dbReference type="PANTHER" id="PTHR35971">
    <property type="entry name" value="SI:DKEY-31G6.6"/>
    <property type="match status" value="1"/>
</dbReference>
<feature type="region of interest" description="Disordered" evidence="12">
    <location>
        <begin position="213"/>
        <end position="233"/>
    </location>
</feature>
<feature type="domain" description="Ig-like" evidence="13">
    <location>
        <begin position="2522"/>
        <end position="2598"/>
    </location>
</feature>
<feature type="domain" description="Ig-like" evidence="13">
    <location>
        <begin position="2339"/>
        <end position="2417"/>
    </location>
</feature>
<feature type="domain" description="Ig-like" evidence="13">
    <location>
        <begin position="3246"/>
        <end position="3332"/>
    </location>
</feature>
<dbReference type="RefSeq" id="XP_017325476.2">
    <property type="nucleotide sequence ID" value="XM_017469987.3"/>
</dbReference>
<evidence type="ECO:0000256" key="6">
    <source>
        <dbReference type="ARBA" id="ARBA00023034"/>
    </source>
</evidence>
<feature type="domain" description="Ig-like" evidence="13">
    <location>
        <begin position="892"/>
        <end position="972"/>
    </location>
</feature>
<dbReference type="FunFam" id="2.60.40.10:FF:000464">
    <property type="entry name" value="Putative obscurin-like protein 1"/>
    <property type="match status" value="1"/>
</dbReference>
<evidence type="ECO:0000256" key="11">
    <source>
        <dbReference type="ARBA" id="ARBA00067525"/>
    </source>
</evidence>
<organism evidence="15 16">
    <name type="scientific">Ictalurus punctatus</name>
    <name type="common">Channel catfish</name>
    <name type="synonym">Silurus punctatus</name>
    <dbReference type="NCBI Taxonomy" id="7998"/>
    <lineage>
        <taxon>Eukaryota</taxon>
        <taxon>Metazoa</taxon>
        <taxon>Chordata</taxon>
        <taxon>Craniata</taxon>
        <taxon>Vertebrata</taxon>
        <taxon>Euteleostomi</taxon>
        <taxon>Actinopterygii</taxon>
        <taxon>Neopterygii</taxon>
        <taxon>Teleostei</taxon>
        <taxon>Ostariophysi</taxon>
        <taxon>Siluriformes</taxon>
        <taxon>Ictaluridae</taxon>
        <taxon>Ictalurus</taxon>
    </lineage>
</organism>
<dbReference type="SMART" id="SM00408">
    <property type="entry name" value="IGc2"/>
    <property type="match status" value="24"/>
</dbReference>
<dbReference type="GeneID" id="108266539"/>
<feature type="domain" description="Ig-like" evidence="13">
    <location>
        <begin position="800"/>
        <end position="888"/>
    </location>
</feature>
<feature type="domain" description="Ig-like" evidence="13">
    <location>
        <begin position="2706"/>
        <end position="2801"/>
    </location>
</feature>
<dbReference type="InterPro" id="IPR003599">
    <property type="entry name" value="Ig_sub"/>
</dbReference>
<feature type="domain" description="Ig-like" evidence="13">
    <location>
        <begin position="708"/>
        <end position="786"/>
    </location>
</feature>
<feature type="domain" description="Ig-like" evidence="13">
    <location>
        <begin position="2614"/>
        <end position="2700"/>
    </location>
</feature>
<evidence type="ECO:0000256" key="5">
    <source>
        <dbReference type="ARBA" id="ARBA00022737"/>
    </source>
</evidence>
<feature type="compositionally biased region" description="Low complexity" evidence="12">
    <location>
        <begin position="1484"/>
        <end position="1493"/>
    </location>
</feature>
<dbReference type="FunFam" id="2.60.40.10:FF:000502">
    <property type="entry name" value="obscurin-like protein 1 isoform X2"/>
    <property type="match status" value="1"/>
</dbReference>
<keyword evidence="5" id="KW-0677">Repeat</keyword>
<feature type="domain" description="Ig-like" evidence="13">
    <location>
        <begin position="3515"/>
        <end position="3599"/>
    </location>
</feature>
<dbReference type="InterPro" id="IPR013098">
    <property type="entry name" value="Ig_I-set"/>
</dbReference>
<evidence type="ECO:0000313" key="16">
    <source>
        <dbReference type="RefSeq" id="XP_017325476.2"/>
    </source>
</evidence>
<accession>A0A2D0R5Z5</accession>
<dbReference type="InterPro" id="IPR013783">
    <property type="entry name" value="Ig-like_fold"/>
</dbReference>
<dbReference type="GO" id="GO:0005794">
    <property type="term" value="C:Golgi apparatus"/>
    <property type="evidence" value="ECO:0007669"/>
    <property type="project" value="UniProtKB-SubCell"/>
</dbReference>
<dbReference type="InterPro" id="IPR036116">
    <property type="entry name" value="FN3_sf"/>
</dbReference>
<dbReference type="FunFam" id="2.60.40.10:FF:000211">
    <property type="entry name" value="Obscurin-like protein 1"/>
    <property type="match status" value="16"/>
</dbReference>
<dbReference type="Proteomes" id="UP000221080">
    <property type="component" value="Chromosome 6"/>
</dbReference>
<feature type="domain" description="Ig-like" evidence="13">
    <location>
        <begin position="1971"/>
        <end position="2057"/>
    </location>
</feature>
<dbReference type="PROSITE" id="PS50853">
    <property type="entry name" value="FN3"/>
    <property type="match status" value="1"/>
</dbReference>
<evidence type="ECO:0000256" key="8">
    <source>
        <dbReference type="ARBA" id="ARBA00023319"/>
    </source>
</evidence>
<reference evidence="16" key="2">
    <citation type="submission" date="2025-08" db="UniProtKB">
        <authorList>
            <consortium name="RefSeq"/>
        </authorList>
    </citation>
    <scope>IDENTIFICATION</scope>
    <source>
        <tissue evidence="16">Blood</tissue>
    </source>
</reference>